<comment type="subcellular location">
    <subcellularLocation>
        <location evidence="1 14">Cell outer membrane</location>
        <topology evidence="1 14">Multi-pass membrane protein</topology>
    </subcellularLocation>
</comment>
<evidence type="ECO:0000256" key="3">
    <source>
        <dbReference type="ARBA" id="ARBA00022448"/>
    </source>
</evidence>
<keyword evidence="7 16" id="KW-0732">Signal</keyword>
<keyword evidence="13 14" id="KW-0998">Cell outer membrane</keyword>
<dbReference type="Pfam" id="PF00593">
    <property type="entry name" value="TonB_dep_Rec_b-barrel"/>
    <property type="match status" value="1"/>
</dbReference>
<evidence type="ECO:0000256" key="13">
    <source>
        <dbReference type="ARBA" id="ARBA00023237"/>
    </source>
</evidence>
<evidence type="ECO:0000256" key="6">
    <source>
        <dbReference type="ARBA" id="ARBA00022692"/>
    </source>
</evidence>
<evidence type="ECO:0000313" key="19">
    <source>
        <dbReference type="EMBL" id="MFG6456741.1"/>
    </source>
</evidence>
<sequence>MKSRLFCKTATALAVSVLATGTVYAQQASADQAKEEAAPRAKEDTVRLGTITVIGTGAKLGTGLMINDDSVKGRSTLTKAAMEKELGTGNVLQSIAQLPGVNTYNYDATGMFGGDVTIRGFGNDQIGFTVNGVPVNDSGGYSFYAQEMIDKENVCTASVAQGSVELESPNSGASGGSVSMVTCDPVDKFRVRAAHTMGGLNLKRTFVRVDSGRFLNEKAKVFLSYSHAEADKWKGSGSAKKDHIDAGFSLDLNEDNKILGSILYNRMMNQNVTNVSLAQYNNPTQGYFYDFTSPTFNALKVPGNGAQVDVSQSPIYYGLNLNPFKNVIASVSGSFKLAQDTYLKVQPYYWYGFGNGGWGTYLLDETGTRPIWESSSSTSKSLIGGAVDINGDGDKLDTVLVARASVTKTNRPGITAEVSTTLGNHFLKAGLWFERAEHRQTQPAVRINTDGTPADRWLQEGCVKRSDGSCYEGRNTKTISTVYQAYLGDQISLLNDRAFVNLGLRLNTTVRDVTNYANETGFPTYTGTPGSYVSGPRVYNQDFNIKRTFHEALPQLGGRFNIDSQQHVFANVSKNFRAPPNYAYMVSSSGVYVASFNGGAVRPVQEIQSETTVMVDAGYRFQTRDVSLTATLFSSDFKDRQVQVTDEETKLSTYLNAGGVKNRGLELELGSGVFGGFSAYGSLTLQSSEMKDNLRVTAATATTPSGLLPTAGKQFAKTPEKMAALSVQYEQGPIYARLKGKFTGAQYADLMNQEKTQGFTSLDLDAGYKFGDWGMLKNPQLRLNVANLGNKQARAGVASVYTNTAAVPALVGSGAPYTSTSTAYYYLLAPRFTSLTFSVDFE</sequence>
<proteinExistence type="inferred from homology"/>
<dbReference type="Gene3D" id="2.40.170.20">
    <property type="entry name" value="TonB-dependent receptor, beta-barrel domain"/>
    <property type="match status" value="1"/>
</dbReference>
<keyword evidence="9" id="KW-0406">Ion transport</keyword>
<dbReference type="Proteomes" id="UP001606305">
    <property type="component" value="Unassembled WGS sequence"/>
</dbReference>
<feature type="signal peptide" evidence="16">
    <location>
        <begin position="1"/>
        <end position="25"/>
    </location>
</feature>
<dbReference type="InterPro" id="IPR036942">
    <property type="entry name" value="Beta-barrel_TonB_sf"/>
</dbReference>
<dbReference type="SUPFAM" id="SSF56935">
    <property type="entry name" value="Porins"/>
    <property type="match status" value="1"/>
</dbReference>
<evidence type="ECO:0000259" key="17">
    <source>
        <dbReference type="Pfam" id="PF00593"/>
    </source>
</evidence>
<evidence type="ECO:0000256" key="5">
    <source>
        <dbReference type="ARBA" id="ARBA00022496"/>
    </source>
</evidence>
<dbReference type="InterPro" id="IPR012910">
    <property type="entry name" value="Plug_dom"/>
</dbReference>
<evidence type="ECO:0000313" key="20">
    <source>
        <dbReference type="Proteomes" id="UP001606305"/>
    </source>
</evidence>
<evidence type="ECO:0000256" key="14">
    <source>
        <dbReference type="PROSITE-ProRule" id="PRU01360"/>
    </source>
</evidence>
<dbReference type="RefSeq" id="WP_394487517.1">
    <property type="nucleotide sequence ID" value="NZ_JBIGIA010000005.1"/>
</dbReference>
<gene>
    <name evidence="19" type="ORF">ACG00X_07835</name>
</gene>
<dbReference type="InterPro" id="IPR000531">
    <property type="entry name" value="Beta-barrel_TonB"/>
</dbReference>
<evidence type="ECO:0000256" key="4">
    <source>
        <dbReference type="ARBA" id="ARBA00022452"/>
    </source>
</evidence>
<dbReference type="EMBL" id="JBIGIA010000005">
    <property type="protein sequence ID" value="MFG6456741.1"/>
    <property type="molecule type" value="Genomic_DNA"/>
</dbReference>
<evidence type="ECO:0000256" key="7">
    <source>
        <dbReference type="ARBA" id="ARBA00022729"/>
    </source>
</evidence>
<evidence type="ECO:0000256" key="15">
    <source>
        <dbReference type="RuleBase" id="RU003357"/>
    </source>
</evidence>
<evidence type="ECO:0000256" key="8">
    <source>
        <dbReference type="ARBA" id="ARBA00023004"/>
    </source>
</evidence>
<evidence type="ECO:0000256" key="12">
    <source>
        <dbReference type="ARBA" id="ARBA00023170"/>
    </source>
</evidence>
<evidence type="ECO:0000256" key="10">
    <source>
        <dbReference type="ARBA" id="ARBA00023077"/>
    </source>
</evidence>
<keyword evidence="11 14" id="KW-0472">Membrane</keyword>
<keyword evidence="12 19" id="KW-0675">Receptor</keyword>
<keyword evidence="5" id="KW-0410">Iron transport</keyword>
<dbReference type="Gene3D" id="2.170.130.10">
    <property type="entry name" value="TonB-dependent receptor, plug domain"/>
    <property type="match status" value="1"/>
</dbReference>
<evidence type="ECO:0000256" key="16">
    <source>
        <dbReference type="SAM" id="SignalP"/>
    </source>
</evidence>
<evidence type="ECO:0000256" key="1">
    <source>
        <dbReference type="ARBA" id="ARBA00004571"/>
    </source>
</evidence>
<keyword evidence="4 14" id="KW-1134">Transmembrane beta strand</keyword>
<keyword evidence="20" id="KW-1185">Reference proteome</keyword>
<dbReference type="PANTHER" id="PTHR32552:SF89">
    <property type="entry name" value="CATECHOLATE SIDEROPHORE RECEPTOR FIU"/>
    <property type="match status" value="1"/>
</dbReference>
<dbReference type="InterPro" id="IPR039426">
    <property type="entry name" value="TonB-dep_rcpt-like"/>
</dbReference>
<feature type="domain" description="TonB-dependent receptor-like beta-barrel" evidence="17">
    <location>
        <begin position="273"/>
        <end position="788"/>
    </location>
</feature>
<evidence type="ECO:0000256" key="9">
    <source>
        <dbReference type="ARBA" id="ARBA00023065"/>
    </source>
</evidence>
<accession>A0ABW7G463</accession>
<reference evidence="19 20" key="1">
    <citation type="submission" date="2024-09" db="EMBL/GenBank/DDBJ databases">
        <title>Novel species of the genus Pelomonas and Roseateles isolated from streams.</title>
        <authorList>
            <person name="Lu H."/>
        </authorList>
    </citation>
    <scope>NUCLEOTIDE SEQUENCE [LARGE SCALE GENOMIC DNA]</scope>
    <source>
        <strain evidence="19 20">BYS96W</strain>
    </source>
</reference>
<feature type="chain" id="PRO_5046834595" evidence="16">
    <location>
        <begin position="26"/>
        <end position="842"/>
    </location>
</feature>
<name>A0ABW7G463_9BURK</name>
<comment type="similarity">
    <text evidence="2 14 15">Belongs to the TonB-dependent receptor family.</text>
</comment>
<evidence type="ECO:0000256" key="11">
    <source>
        <dbReference type="ARBA" id="ARBA00023136"/>
    </source>
</evidence>
<evidence type="ECO:0000259" key="18">
    <source>
        <dbReference type="Pfam" id="PF07715"/>
    </source>
</evidence>
<dbReference type="InterPro" id="IPR037066">
    <property type="entry name" value="Plug_dom_sf"/>
</dbReference>
<keyword evidence="3 14" id="KW-0813">Transport</keyword>
<dbReference type="PROSITE" id="PS52016">
    <property type="entry name" value="TONB_DEPENDENT_REC_3"/>
    <property type="match status" value="1"/>
</dbReference>
<comment type="caution">
    <text evidence="19">The sequence shown here is derived from an EMBL/GenBank/DDBJ whole genome shotgun (WGS) entry which is preliminary data.</text>
</comment>
<keyword evidence="8" id="KW-0408">Iron</keyword>
<evidence type="ECO:0000256" key="2">
    <source>
        <dbReference type="ARBA" id="ARBA00009810"/>
    </source>
</evidence>
<keyword evidence="10 15" id="KW-0798">TonB box</keyword>
<protein>
    <submittedName>
        <fullName evidence="19">TonB-dependent receptor</fullName>
    </submittedName>
</protein>
<dbReference type="PANTHER" id="PTHR32552">
    <property type="entry name" value="FERRICHROME IRON RECEPTOR-RELATED"/>
    <property type="match status" value="1"/>
</dbReference>
<dbReference type="Pfam" id="PF07715">
    <property type="entry name" value="Plug"/>
    <property type="match status" value="1"/>
</dbReference>
<keyword evidence="6 14" id="KW-0812">Transmembrane</keyword>
<feature type="domain" description="TonB-dependent receptor plug" evidence="18">
    <location>
        <begin position="72"/>
        <end position="175"/>
    </location>
</feature>
<organism evidence="19 20">
    <name type="scientific">Pelomonas nitida</name>
    <dbReference type="NCBI Taxonomy" id="3299027"/>
    <lineage>
        <taxon>Bacteria</taxon>
        <taxon>Pseudomonadati</taxon>
        <taxon>Pseudomonadota</taxon>
        <taxon>Betaproteobacteria</taxon>
        <taxon>Burkholderiales</taxon>
        <taxon>Sphaerotilaceae</taxon>
        <taxon>Roseateles</taxon>
    </lineage>
</organism>